<evidence type="ECO:0000313" key="2">
    <source>
        <dbReference type="EMBL" id="SMD27221.1"/>
    </source>
</evidence>
<feature type="domain" description="Methyltransferase type 12" evidence="1">
    <location>
        <begin position="47"/>
        <end position="153"/>
    </location>
</feature>
<dbReference type="GO" id="GO:0008168">
    <property type="term" value="F:methyltransferase activity"/>
    <property type="evidence" value="ECO:0007669"/>
    <property type="project" value="UniProtKB-KW"/>
</dbReference>
<dbReference type="Proteomes" id="UP000192674">
    <property type="component" value="Unassembled WGS sequence"/>
</dbReference>
<evidence type="ECO:0000259" key="1">
    <source>
        <dbReference type="Pfam" id="PF08242"/>
    </source>
</evidence>
<evidence type="ECO:0000313" key="3">
    <source>
        <dbReference type="Proteomes" id="UP000192674"/>
    </source>
</evidence>
<keyword evidence="2" id="KW-0808">Transferase</keyword>
<protein>
    <submittedName>
        <fullName evidence="2">Methyltransferase domain-containing protein</fullName>
    </submittedName>
</protein>
<dbReference type="RefSeq" id="WP_051897379.1">
    <property type="nucleotide sequence ID" value="NZ_FWXV01000021.1"/>
</dbReference>
<gene>
    <name evidence="2" type="ORF">SAMN05661093_10822</name>
</gene>
<dbReference type="AlphaFoldDB" id="A0A1W2FZ95"/>
<proteinExistence type="predicted"/>
<dbReference type="InterPro" id="IPR013217">
    <property type="entry name" value="Methyltransf_12"/>
</dbReference>
<dbReference type="CDD" id="cd02440">
    <property type="entry name" value="AdoMet_MTases"/>
    <property type="match status" value="1"/>
</dbReference>
<dbReference type="Pfam" id="PF08242">
    <property type="entry name" value="Methyltransf_12"/>
    <property type="match status" value="1"/>
</dbReference>
<organism evidence="2 3">
    <name type="scientific">Kibdelosporangium aridum</name>
    <dbReference type="NCBI Taxonomy" id="2030"/>
    <lineage>
        <taxon>Bacteria</taxon>
        <taxon>Bacillati</taxon>
        <taxon>Actinomycetota</taxon>
        <taxon>Actinomycetes</taxon>
        <taxon>Pseudonocardiales</taxon>
        <taxon>Pseudonocardiaceae</taxon>
        <taxon>Kibdelosporangium</taxon>
    </lineage>
</organism>
<reference evidence="2 3" key="1">
    <citation type="submission" date="2017-04" db="EMBL/GenBank/DDBJ databases">
        <authorList>
            <person name="Afonso C.L."/>
            <person name="Miller P.J."/>
            <person name="Scott M.A."/>
            <person name="Spackman E."/>
            <person name="Goraichik I."/>
            <person name="Dimitrov K.M."/>
            <person name="Suarez D.L."/>
            <person name="Swayne D.E."/>
        </authorList>
    </citation>
    <scope>NUCLEOTIDE SEQUENCE [LARGE SCALE GENOMIC DNA]</scope>
    <source>
        <strain evidence="2 3">DSM 43828</strain>
    </source>
</reference>
<keyword evidence="2" id="KW-0489">Methyltransferase</keyword>
<accession>A0A1W2FZ95</accession>
<name>A0A1W2FZ95_KIBAR</name>
<dbReference type="OrthoDB" id="3382693at2"/>
<dbReference type="Gene3D" id="3.40.50.150">
    <property type="entry name" value="Vaccinia Virus protein VP39"/>
    <property type="match status" value="1"/>
</dbReference>
<dbReference type="PANTHER" id="PTHR43861:SF1">
    <property type="entry name" value="TRANS-ACONITATE 2-METHYLTRANSFERASE"/>
    <property type="match status" value="1"/>
</dbReference>
<dbReference type="PANTHER" id="PTHR43861">
    <property type="entry name" value="TRANS-ACONITATE 2-METHYLTRANSFERASE-RELATED"/>
    <property type="match status" value="1"/>
</dbReference>
<dbReference type="SUPFAM" id="SSF53335">
    <property type="entry name" value="S-adenosyl-L-methionine-dependent methyltransferases"/>
    <property type="match status" value="1"/>
</dbReference>
<sequence>MGVHTHDDFDWTARLADLRRRDAIAAQAYRSTADRLVTMLKPGATVIDIGSGAGGMAAQLGLALRANGGGRLVLVDAVEELLDAATDHVHAALSGPGATVKVDTVLGDAASDELGTQVPAAELVWAAAVVHHLRDQQQGVNRLAGLLAPGGWLALAEGGLGTQCLPWDLGVGEPGLIDRLTAGAKAWFAQMRADIPGSVRLPVGWTRSLVDAGLTGVTSFSYLIDHPAPVSDEVRAAVVKWLAFMAEVGADRLAEDDRTALARLLDPADPAFVGARDDLFYLASGTVNLGRREPGGPAAHSPASH</sequence>
<keyword evidence="3" id="KW-1185">Reference proteome</keyword>
<dbReference type="InterPro" id="IPR029063">
    <property type="entry name" value="SAM-dependent_MTases_sf"/>
</dbReference>
<dbReference type="EMBL" id="FWXV01000021">
    <property type="protein sequence ID" value="SMD27221.1"/>
    <property type="molecule type" value="Genomic_DNA"/>
</dbReference>
<dbReference type="GO" id="GO:0032259">
    <property type="term" value="P:methylation"/>
    <property type="evidence" value="ECO:0007669"/>
    <property type="project" value="UniProtKB-KW"/>
</dbReference>